<keyword evidence="4" id="KW-0949">S-adenosyl-L-methionine</keyword>
<dbReference type="PANTHER" id="PTHR12189">
    <property type="entry name" value="MRNA GUANINE-7- METHYLTRANSFERASE"/>
    <property type="match status" value="1"/>
</dbReference>
<keyword evidence="3" id="KW-0808">Transferase</keyword>
<dbReference type="CDD" id="cd02440">
    <property type="entry name" value="AdoMet_MTases"/>
    <property type="match status" value="1"/>
</dbReference>
<keyword evidence="2" id="KW-0489">Methyltransferase</keyword>
<evidence type="ECO:0000256" key="5">
    <source>
        <dbReference type="ARBA" id="ARBA00022884"/>
    </source>
</evidence>
<dbReference type="InterPro" id="IPR004971">
    <property type="entry name" value="mRNA_G-N7_MeTrfase_dom"/>
</dbReference>
<dbReference type="SUPFAM" id="SSF53335">
    <property type="entry name" value="S-adenosyl-L-methionine-dependent methyltransferases"/>
    <property type="match status" value="1"/>
</dbReference>
<dbReference type="EMBL" id="MN740267">
    <property type="protein sequence ID" value="QHT96820.1"/>
    <property type="molecule type" value="Genomic_DNA"/>
</dbReference>
<evidence type="ECO:0000313" key="7">
    <source>
        <dbReference type="EMBL" id="QHT96820.1"/>
    </source>
</evidence>
<dbReference type="Gene3D" id="2.40.50.140">
    <property type="entry name" value="Nucleic acid-binding proteins"/>
    <property type="match status" value="1"/>
</dbReference>
<dbReference type="Gene3D" id="3.40.50.150">
    <property type="entry name" value="Vaccinia Virus protein VP39"/>
    <property type="match status" value="1"/>
</dbReference>
<sequence>MDLLIQSIKTVQYQIGTFSRLRINQPLQTYDIYKSYVDVFSSADIIEEYIIQNIQSGTIGGSERRHFKERHIKYHRPMGMLTDLKSSGYEIITYTSMDKTRSTPGKSYKVPRHIQYTTVNSYPFMHNVVKPHALPDIATMDKFNFLIVKSIRVGKWVIHLIAQKPATVAELITLKASIKSGKTPQVKKDTASNYNYSLIVDYIDNSDKPNITSIIESSGPSSFKSFTGSDLVRITAVLSGSPEEMYKLYEIHKLMNPRFLASSVRGMTVQAVQMLRHDYYDIYPPIGGYITDKADGQHSLLVVYNNGVYLFYGKEVVQITPEGLDPSMTDIPKEKTVDGVEQSWLDEINVIEGEYLVTGKEHDERRELGLFLMFDVLILNGLRIHKKPFSERIEYFDAGISLFSRFAKCQKKRFRKIRELKDLSKLEKVYNKKGRDYEIDGVILYFNKKIFKWKPAEQTSIDFLAMECPKSLLDTDIYKSRPGKKLYLLFSGISKEDYSRFGFTHNIYREISPKSTMTLSYFPVQFAPSSDPKAFLFYYSGDDNLHEQIIEVVHQDDEWKLLRIRHDQETEYKLGRAVGNNFKTAENIWMLTKNPLTLDEMMDPKHNVYFKVQKSEMYKQNTAYNSFIKATLLSNLIHKGVTSIVDLGGGKGQDIQRYAGYSVKEVVIADLDPTALDMLVRKKHTLAVYNETTKKREAVSGTRFYTIASDMTDDDLPKKIRSILTGEPKLVISQFAIHYIIRKLDMLIDNIDKILSSGGTFLFTCFNGKKVYDMLKTENPWEVSIGGKRKYYLELIEQDKSFMGKKEKIKVKLPFSDELYSEDLVDIDGTIERFVARGYELISSGGFLDNKTLGIHIPKHLELNENDRKFVGLYHFVILKKK</sequence>
<dbReference type="EC" id="2.1.1.56" evidence="1"/>
<dbReference type="SUPFAM" id="SSF56091">
    <property type="entry name" value="DNA ligase/mRNA capping enzyme, catalytic domain"/>
    <property type="match status" value="1"/>
</dbReference>
<accession>A0A6C0IWB0</accession>
<proteinExistence type="predicted"/>
<dbReference type="InterPro" id="IPR029063">
    <property type="entry name" value="SAM-dependent_MTases_sf"/>
</dbReference>
<reference evidence="7" key="1">
    <citation type="journal article" date="2020" name="Nature">
        <title>Giant virus diversity and host interactions through global metagenomics.</title>
        <authorList>
            <person name="Schulz F."/>
            <person name="Roux S."/>
            <person name="Paez-Espino D."/>
            <person name="Jungbluth S."/>
            <person name="Walsh D.A."/>
            <person name="Denef V.J."/>
            <person name="McMahon K.D."/>
            <person name="Konstantinidis K.T."/>
            <person name="Eloe-Fadrosh E.A."/>
            <person name="Kyrpides N.C."/>
            <person name="Woyke T."/>
        </authorList>
    </citation>
    <scope>NUCLEOTIDE SEQUENCE</scope>
    <source>
        <strain evidence="7">GVMAG-M-3300024336-7</strain>
    </source>
</reference>
<dbReference type="InterPro" id="IPR039753">
    <property type="entry name" value="RG7MT1"/>
</dbReference>
<evidence type="ECO:0000259" key="6">
    <source>
        <dbReference type="PROSITE" id="PS51562"/>
    </source>
</evidence>
<organism evidence="7">
    <name type="scientific">viral metagenome</name>
    <dbReference type="NCBI Taxonomy" id="1070528"/>
    <lineage>
        <taxon>unclassified sequences</taxon>
        <taxon>metagenomes</taxon>
        <taxon>organismal metagenomes</taxon>
    </lineage>
</organism>
<dbReference type="AlphaFoldDB" id="A0A6C0IWB0"/>
<dbReference type="Pfam" id="PF03291">
    <property type="entry name" value="mRNA_G-N7_MeTrfase"/>
    <property type="match status" value="1"/>
</dbReference>
<feature type="domain" description="MRNA cap 0 methyltransferase" evidence="6">
    <location>
        <begin position="616"/>
        <end position="882"/>
    </location>
</feature>
<protein>
    <recommendedName>
        <fullName evidence="1">mRNA (guanine-N(7))-methyltransferase</fullName>
        <ecNumber evidence="1">2.1.1.56</ecNumber>
    </recommendedName>
</protein>
<dbReference type="GO" id="GO:0005634">
    <property type="term" value="C:nucleus"/>
    <property type="evidence" value="ECO:0007669"/>
    <property type="project" value="TreeGrafter"/>
</dbReference>
<dbReference type="GO" id="GO:0004482">
    <property type="term" value="F:mRNA 5'-cap (guanine-N7-)-methyltransferase activity"/>
    <property type="evidence" value="ECO:0007669"/>
    <property type="project" value="UniProtKB-EC"/>
</dbReference>
<evidence type="ECO:0000256" key="2">
    <source>
        <dbReference type="ARBA" id="ARBA00022603"/>
    </source>
</evidence>
<dbReference type="PROSITE" id="PS51562">
    <property type="entry name" value="RNA_CAP0_MT"/>
    <property type="match status" value="1"/>
</dbReference>
<dbReference type="Gene3D" id="3.30.470.30">
    <property type="entry name" value="DNA ligase/mRNA capping enzyme"/>
    <property type="match status" value="1"/>
</dbReference>
<name>A0A6C0IWB0_9ZZZZ</name>
<dbReference type="InterPro" id="IPR012340">
    <property type="entry name" value="NA-bd_OB-fold"/>
</dbReference>
<dbReference type="PANTHER" id="PTHR12189:SF2">
    <property type="entry name" value="MRNA CAP GUANINE-N7 METHYLTRANSFERASE"/>
    <property type="match status" value="1"/>
</dbReference>
<evidence type="ECO:0000256" key="1">
    <source>
        <dbReference type="ARBA" id="ARBA00011926"/>
    </source>
</evidence>
<evidence type="ECO:0000256" key="4">
    <source>
        <dbReference type="ARBA" id="ARBA00022691"/>
    </source>
</evidence>
<dbReference type="GO" id="GO:0003723">
    <property type="term" value="F:RNA binding"/>
    <property type="evidence" value="ECO:0007669"/>
    <property type="project" value="UniProtKB-KW"/>
</dbReference>
<keyword evidence="5" id="KW-0694">RNA-binding</keyword>
<evidence type="ECO:0000256" key="3">
    <source>
        <dbReference type="ARBA" id="ARBA00022679"/>
    </source>
</evidence>